<dbReference type="AlphaFoldDB" id="A0A1Q9EWM4"/>
<dbReference type="OrthoDB" id="299781at2759"/>
<evidence type="ECO:0000256" key="1">
    <source>
        <dbReference type="SAM" id="MobiDB-lite"/>
    </source>
</evidence>
<name>A0A1Q9EWM4_SYMMI</name>
<dbReference type="Gene3D" id="3.40.50.300">
    <property type="entry name" value="P-loop containing nucleotide triphosphate hydrolases"/>
    <property type="match status" value="1"/>
</dbReference>
<evidence type="ECO:0000313" key="3">
    <source>
        <dbReference type="Proteomes" id="UP000186817"/>
    </source>
</evidence>
<accession>A0A1Q9EWM4</accession>
<reference evidence="2 3" key="1">
    <citation type="submission" date="2016-02" db="EMBL/GenBank/DDBJ databases">
        <title>Genome analysis of coral dinoflagellate symbionts highlights evolutionary adaptations to a symbiotic lifestyle.</title>
        <authorList>
            <person name="Aranda M."/>
            <person name="Li Y."/>
            <person name="Liew Y.J."/>
            <person name="Baumgarten S."/>
            <person name="Simakov O."/>
            <person name="Wilson M."/>
            <person name="Piel J."/>
            <person name="Ashoor H."/>
            <person name="Bougouffa S."/>
            <person name="Bajic V.B."/>
            <person name="Ryu T."/>
            <person name="Ravasi T."/>
            <person name="Bayer T."/>
            <person name="Micklem G."/>
            <person name="Kim H."/>
            <person name="Bhak J."/>
            <person name="Lajeunesse T.C."/>
            <person name="Voolstra C.R."/>
        </authorList>
    </citation>
    <scope>NUCLEOTIDE SEQUENCE [LARGE SCALE GENOMIC DNA]</scope>
    <source>
        <strain evidence="2 3">CCMP2467</strain>
    </source>
</reference>
<dbReference type="CDD" id="cd00882">
    <property type="entry name" value="Ras_like_GTPase"/>
    <property type="match status" value="1"/>
</dbReference>
<protein>
    <submittedName>
        <fullName evidence="2">Uncharacterized protein</fullName>
    </submittedName>
</protein>
<dbReference type="SUPFAM" id="SSF52540">
    <property type="entry name" value="P-loop containing nucleoside triphosphate hydrolases"/>
    <property type="match status" value="1"/>
</dbReference>
<gene>
    <name evidence="2" type="ORF">AK812_SmicGene4326</name>
</gene>
<feature type="region of interest" description="Disordered" evidence="1">
    <location>
        <begin position="112"/>
        <end position="133"/>
    </location>
</feature>
<proteinExistence type="predicted"/>
<organism evidence="2 3">
    <name type="scientific">Symbiodinium microadriaticum</name>
    <name type="common">Dinoflagellate</name>
    <name type="synonym">Zooxanthella microadriatica</name>
    <dbReference type="NCBI Taxonomy" id="2951"/>
    <lineage>
        <taxon>Eukaryota</taxon>
        <taxon>Sar</taxon>
        <taxon>Alveolata</taxon>
        <taxon>Dinophyceae</taxon>
        <taxon>Suessiales</taxon>
        <taxon>Symbiodiniaceae</taxon>
        <taxon>Symbiodinium</taxon>
    </lineage>
</organism>
<evidence type="ECO:0000313" key="2">
    <source>
        <dbReference type="EMBL" id="OLQ11763.1"/>
    </source>
</evidence>
<comment type="caution">
    <text evidence="2">The sequence shown here is derived from an EMBL/GenBank/DDBJ whole genome shotgun (WGS) entry which is preliminary data.</text>
</comment>
<dbReference type="Proteomes" id="UP000186817">
    <property type="component" value="Unassembled WGS sequence"/>
</dbReference>
<dbReference type="EMBL" id="LSRX01000054">
    <property type="protein sequence ID" value="OLQ11763.1"/>
    <property type="molecule type" value="Genomic_DNA"/>
</dbReference>
<dbReference type="InterPro" id="IPR027417">
    <property type="entry name" value="P-loop_NTPase"/>
</dbReference>
<sequence>MKGLHELFAPDPAAKEPKLAGKVAVTLQCMQQRESETETEGIPSCDFGAVRRKGITLFLVANKIDKDPLGDRSLFALECLLRIPYFEVSALQFLRVHKVFREMVENIILQPEPEPGERKSSASWLLSGPELKG</sequence>
<keyword evidence="3" id="KW-1185">Reference proteome</keyword>